<evidence type="ECO:0000256" key="3">
    <source>
        <dbReference type="SAM" id="Coils"/>
    </source>
</evidence>
<keyword evidence="3" id="KW-0175">Coiled coil</keyword>
<evidence type="ECO:0000313" key="4">
    <source>
        <dbReference type="EMBL" id="MEX8194255.1"/>
    </source>
</evidence>
<dbReference type="Pfam" id="PF02321">
    <property type="entry name" value="OEP"/>
    <property type="match status" value="2"/>
</dbReference>
<proteinExistence type="inferred from homology"/>
<keyword evidence="2" id="KW-0472">Membrane</keyword>
<comment type="similarity">
    <text evidence="1 2">Belongs to the outer membrane factor (OMF) (TC 1.B.17) family.</text>
</comment>
<evidence type="ECO:0000256" key="2">
    <source>
        <dbReference type="RuleBase" id="RU362097"/>
    </source>
</evidence>
<keyword evidence="2" id="KW-0812">Transmembrane</keyword>
<dbReference type="InterPro" id="IPR010131">
    <property type="entry name" value="MdtP/NodT-like"/>
</dbReference>
<evidence type="ECO:0000256" key="1">
    <source>
        <dbReference type="ARBA" id="ARBA00007613"/>
    </source>
</evidence>
<dbReference type="InterPro" id="IPR003423">
    <property type="entry name" value="OMP_efflux"/>
</dbReference>
<dbReference type="PANTHER" id="PTHR30203">
    <property type="entry name" value="OUTER MEMBRANE CATION EFFLUX PROTEIN"/>
    <property type="match status" value="1"/>
</dbReference>
<dbReference type="Gene3D" id="2.20.200.10">
    <property type="entry name" value="Outer membrane efflux proteins (OEP)"/>
    <property type="match status" value="1"/>
</dbReference>
<evidence type="ECO:0000313" key="5">
    <source>
        <dbReference type="Proteomes" id="UP001561046"/>
    </source>
</evidence>
<keyword evidence="2" id="KW-0449">Lipoprotein</keyword>
<gene>
    <name evidence="4" type="ORF">AB6724_15555</name>
</gene>
<comment type="subcellular location">
    <subcellularLocation>
        <location evidence="2">Cell membrane</location>
        <topology evidence="2">Lipid-anchor</topology>
    </subcellularLocation>
</comment>
<dbReference type="Proteomes" id="UP001561046">
    <property type="component" value="Unassembled WGS sequence"/>
</dbReference>
<accession>A0ABV3ZXY6</accession>
<dbReference type="EMBL" id="JBFYGN010000019">
    <property type="protein sequence ID" value="MEX8194255.1"/>
    <property type="molecule type" value="Genomic_DNA"/>
</dbReference>
<dbReference type="PANTHER" id="PTHR30203:SF25">
    <property type="entry name" value="OUTER MEMBRANE PROTEIN-RELATED"/>
    <property type="match status" value="1"/>
</dbReference>
<keyword evidence="2" id="KW-0564">Palmitate</keyword>
<name>A0ABV3ZXY6_9BURK</name>
<dbReference type="RefSeq" id="WP_369339441.1">
    <property type="nucleotide sequence ID" value="NZ_JBFYGN010000019.1"/>
</dbReference>
<dbReference type="Gene3D" id="1.20.1600.10">
    <property type="entry name" value="Outer membrane efflux proteins (OEP)"/>
    <property type="match status" value="1"/>
</dbReference>
<comment type="caution">
    <text evidence="4">The sequence shown here is derived from an EMBL/GenBank/DDBJ whole genome shotgun (WGS) entry which is preliminary data.</text>
</comment>
<protein>
    <submittedName>
        <fullName evidence="4">Efflux transporter outer membrane subunit</fullName>
    </submittedName>
</protein>
<organism evidence="4 5">
    <name type="scientific">Comamonas guangdongensis</name>
    <dbReference type="NCBI Taxonomy" id="510515"/>
    <lineage>
        <taxon>Bacteria</taxon>
        <taxon>Pseudomonadati</taxon>
        <taxon>Pseudomonadota</taxon>
        <taxon>Betaproteobacteria</taxon>
        <taxon>Burkholderiales</taxon>
        <taxon>Comamonadaceae</taxon>
        <taxon>Comamonas</taxon>
    </lineage>
</organism>
<keyword evidence="5" id="KW-1185">Reference proteome</keyword>
<sequence length="500" mass="54406">MFELHGPTPAPRFGLVTGALALALALILAACSALGPDFTRPAASGPDTWSGWHAADESLLMPVDATRALSAQWWQAFNDPVLNRLEQRALDASPDLQSAALRFAQARVQRSVVSAQRGPEIDAGAGIDRQRQSEYGAATRMLDLIGGNRAALAQALSRPFTLYQAGFDASWEPDLWGRVSRSIEAADADVDAQAALLDLARLALASDMARNYFELRTTQRQLGLAREDAAALRERTEIVRERVKAGVVEHGDLDRQQAELAALDAQLPGLLAQEGMGINQIALLLGEPPASLRRELSAPIEAGPAALPDFALGLPSEVARRRPDILVAEARLHRATANIGVARAELHPSIRLGAHFGYESYLGQEFGDWRSRTWSVGPSLSLPLFDRGRRKTVIVLRELEQQEAAVNYQRTVLGAWQEIDDALTAYAAELQRSEHLKDRVQRAADVYALSRARYTAGATDFIAVLDGQRSLLQARRDLVASEGRLSAQYVAINKAIGNVR</sequence>
<keyword evidence="2" id="KW-1134">Transmembrane beta strand</keyword>
<dbReference type="SUPFAM" id="SSF56954">
    <property type="entry name" value="Outer membrane efflux proteins (OEP)"/>
    <property type="match status" value="1"/>
</dbReference>
<feature type="coiled-coil region" evidence="3">
    <location>
        <begin position="215"/>
        <end position="273"/>
    </location>
</feature>
<reference evidence="4 5" key="1">
    <citation type="journal article" date="2013" name="Int. J. Syst. Evol. Microbiol.">
        <title>Comamonas guangdongensis sp. nov., isolated from subterranean forest sediment, and emended description of the genus Comamonas.</title>
        <authorList>
            <person name="Zhang J."/>
            <person name="Wang Y."/>
            <person name="Zhou S."/>
            <person name="Wu C."/>
            <person name="He J."/>
            <person name="Li F."/>
        </authorList>
    </citation>
    <scope>NUCLEOTIDE SEQUENCE [LARGE SCALE GENOMIC DNA]</scope>
    <source>
        <strain evidence="4 5">CCTCC AB2011133</strain>
    </source>
</reference>
<dbReference type="NCBIfam" id="TIGR01845">
    <property type="entry name" value="outer_NodT"/>
    <property type="match status" value="1"/>
</dbReference>